<proteinExistence type="inferred from homology"/>
<sequence>MPDDRRPLLFTHWGAYRAEVKDGRLQALDGLEGDPDPSPIGRSIPGALTDDLRIRQPMVRAGWLAHGPASRAARGQEPFVPVSWEKAEALVAGEILRVAAAHGNGAIFGGSYGWASAGRFHHAQSQLHRFLNLVGGYTASVTTHSYAAAEVLLPHILGSQDSLVARHTPWPIIERHTRLMVMFGGLPVKNTQISAGGVGHHTIAESLRRCRDAGTAFVNISPIREDTAAELGATWLPLRPNTDTALMLALAHTLWAEGLHDTAFLDRCCTGFDRVLPYLTGAADGQPKDADWAAAICGIEAETIRALARRMAATRTMIAVAWSLQRADHGEQPLWAAITLAAMLGQIGLPGGGFGFGYGGSNRIGNTPHPFSWPALPQGRNLVRDYIPVARLADMLLNPGGAYAFNGARRRYPDIRMVYWAGGNPFHHQQDLNKLVRAWQRPETVVVHEPWWNAMARHADIVLPCTTSAERNDLGIATGEAHLFAMRQLIEPVGEARSDFAILSGIAATLGLGEAFTGGRDEMGWVRHLYALARQRAASHDLNLPDFEAFWTDGHIRLPPPTTEKNLFEDFRAAPETAPLPTPSGRIELFCDAIAGFGYADCPGHAVWLPPAEWLGAAEAAQFPLHLISNQPRTRLHSQYDNGRVAQESKVAGREPVLLHPADAAARGITDGMLVRVFNTRGACLAGAVLSDAMMPGVVQLATGAWFDPGPDGLELHGNANVLTLDKGTSSLAQAPIAHSALVEVEAFIGEAPPLRVMTPPAILAPRR</sequence>
<dbReference type="GO" id="GO:0009055">
    <property type="term" value="F:electron transfer activity"/>
    <property type="evidence" value="ECO:0007669"/>
    <property type="project" value="TreeGrafter"/>
</dbReference>
<name>A0A2W7IVE7_9PROT</name>
<dbReference type="CDD" id="cd02793">
    <property type="entry name" value="MopB_CT_DMSOR-BSOR-TMAOR"/>
    <property type="match status" value="1"/>
</dbReference>
<organism evidence="9 10">
    <name type="scientific">Humitalea rosea</name>
    <dbReference type="NCBI Taxonomy" id="990373"/>
    <lineage>
        <taxon>Bacteria</taxon>
        <taxon>Pseudomonadati</taxon>
        <taxon>Pseudomonadota</taxon>
        <taxon>Alphaproteobacteria</taxon>
        <taxon>Acetobacterales</taxon>
        <taxon>Roseomonadaceae</taxon>
        <taxon>Humitalea</taxon>
    </lineage>
</organism>
<dbReference type="AlphaFoldDB" id="A0A2W7IVE7"/>
<dbReference type="GO" id="GO:0016491">
    <property type="term" value="F:oxidoreductase activity"/>
    <property type="evidence" value="ECO:0007669"/>
    <property type="project" value="UniProtKB-KW"/>
</dbReference>
<evidence type="ECO:0000256" key="1">
    <source>
        <dbReference type="ARBA" id="ARBA00001942"/>
    </source>
</evidence>
<dbReference type="Pfam" id="PF18364">
    <property type="entry name" value="Molybdopterin_N"/>
    <property type="match status" value="1"/>
</dbReference>
<dbReference type="Gene3D" id="3.40.50.740">
    <property type="match status" value="1"/>
</dbReference>
<feature type="domain" description="Molybdopterin oxidoreductase" evidence="6">
    <location>
        <begin position="53"/>
        <end position="507"/>
    </location>
</feature>
<evidence type="ECO:0000259" key="6">
    <source>
        <dbReference type="Pfam" id="PF00384"/>
    </source>
</evidence>
<dbReference type="Gene3D" id="2.40.40.20">
    <property type="match status" value="1"/>
</dbReference>
<dbReference type="InterPro" id="IPR041460">
    <property type="entry name" value="Molybdopterin_N"/>
</dbReference>
<dbReference type="SUPFAM" id="SSF50692">
    <property type="entry name" value="ADC-like"/>
    <property type="match status" value="1"/>
</dbReference>
<keyword evidence="4" id="KW-0479">Metal-binding</keyword>
<protein>
    <submittedName>
        <fullName evidence="9">Biotin/methionine sulfoxide reductase</fullName>
    </submittedName>
</protein>
<dbReference type="PANTHER" id="PTHR43742:SF10">
    <property type="entry name" value="TRIMETHYLAMINE-N-OXIDE REDUCTASE 2"/>
    <property type="match status" value="1"/>
</dbReference>
<dbReference type="CDD" id="cd02769">
    <property type="entry name" value="MopB_DMSOR-BSOR-TMAOR"/>
    <property type="match status" value="1"/>
</dbReference>
<comment type="caution">
    <text evidence="9">The sequence shown here is derived from an EMBL/GenBank/DDBJ whole genome shotgun (WGS) entry which is preliminary data.</text>
</comment>
<dbReference type="GO" id="GO:0009061">
    <property type="term" value="P:anaerobic respiration"/>
    <property type="evidence" value="ECO:0007669"/>
    <property type="project" value="TreeGrafter"/>
</dbReference>
<feature type="domain" description="Molybdopterin oxidoreductase N-terminal" evidence="8">
    <location>
        <begin position="11"/>
        <end position="47"/>
    </location>
</feature>
<dbReference type="Pfam" id="PF00384">
    <property type="entry name" value="Molybdopterin"/>
    <property type="match status" value="1"/>
</dbReference>
<dbReference type="GO" id="GO:0030151">
    <property type="term" value="F:molybdenum ion binding"/>
    <property type="evidence" value="ECO:0007669"/>
    <property type="project" value="TreeGrafter"/>
</dbReference>
<evidence type="ECO:0000313" key="10">
    <source>
        <dbReference type="Proteomes" id="UP000249688"/>
    </source>
</evidence>
<dbReference type="SUPFAM" id="SSF53706">
    <property type="entry name" value="Formate dehydrogenase/DMSO reductase, domains 1-3"/>
    <property type="match status" value="1"/>
</dbReference>
<dbReference type="Gene3D" id="3.40.228.10">
    <property type="entry name" value="Dimethylsulfoxide Reductase, domain 2"/>
    <property type="match status" value="1"/>
</dbReference>
<dbReference type="GO" id="GO:0030288">
    <property type="term" value="C:outer membrane-bounded periplasmic space"/>
    <property type="evidence" value="ECO:0007669"/>
    <property type="project" value="TreeGrafter"/>
</dbReference>
<dbReference type="InterPro" id="IPR006656">
    <property type="entry name" value="Mopterin_OxRdtase"/>
</dbReference>
<dbReference type="InterPro" id="IPR041954">
    <property type="entry name" value="CT_DMSOR/BSOR/TMAOR"/>
</dbReference>
<dbReference type="Gene3D" id="3.90.55.10">
    <property type="entry name" value="Dimethylsulfoxide Reductase, domain 3"/>
    <property type="match status" value="1"/>
</dbReference>
<keyword evidence="5" id="KW-0560">Oxidoreductase</keyword>
<dbReference type="Pfam" id="PF01568">
    <property type="entry name" value="Molydop_binding"/>
    <property type="match status" value="1"/>
</dbReference>
<comment type="similarity">
    <text evidence="2">Belongs to the prokaryotic molybdopterin-containing oxidoreductase family.</text>
</comment>
<evidence type="ECO:0000259" key="7">
    <source>
        <dbReference type="Pfam" id="PF01568"/>
    </source>
</evidence>
<evidence type="ECO:0000256" key="4">
    <source>
        <dbReference type="ARBA" id="ARBA00022723"/>
    </source>
</evidence>
<keyword evidence="10" id="KW-1185">Reference proteome</keyword>
<evidence type="ECO:0000256" key="3">
    <source>
        <dbReference type="ARBA" id="ARBA00022505"/>
    </source>
</evidence>
<dbReference type="Proteomes" id="UP000249688">
    <property type="component" value="Unassembled WGS sequence"/>
</dbReference>
<dbReference type="EMBL" id="QKYU01000002">
    <property type="protein sequence ID" value="PZW50483.1"/>
    <property type="molecule type" value="Genomic_DNA"/>
</dbReference>
<accession>A0A2W7IVE7</accession>
<evidence type="ECO:0000259" key="8">
    <source>
        <dbReference type="Pfam" id="PF18364"/>
    </source>
</evidence>
<comment type="cofactor">
    <cofactor evidence="1">
        <name>Mo-bis(molybdopterin guanine dinucleotide)</name>
        <dbReference type="ChEBI" id="CHEBI:60539"/>
    </cofactor>
</comment>
<feature type="domain" description="Molybdopterin dinucleotide-binding" evidence="7">
    <location>
        <begin position="625"/>
        <end position="740"/>
    </location>
</feature>
<evidence type="ECO:0000256" key="2">
    <source>
        <dbReference type="ARBA" id="ARBA00010312"/>
    </source>
</evidence>
<gene>
    <name evidence="9" type="ORF">C8P66_102171</name>
</gene>
<dbReference type="InterPro" id="IPR050612">
    <property type="entry name" value="Prok_Mopterin_Oxidored"/>
</dbReference>
<evidence type="ECO:0000313" key="9">
    <source>
        <dbReference type="EMBL" id="PZW50483.1"/>
    </source>
</evidence>
<dbReference type="RefSeq" id="WP_211314007.1">
    <property type="nucleotide sequence ID" value="NZ_QKYU01000002.1"/>
</dbReference>
<dbReference type="PANTHER" id="PTHR43742">
    <property type="entry name" value="TRIMETHYLAMINE-N-OXIDE REDUCTASE"/>
    <property type="match status" value="1"/>
</dbReference>
<dbReference type="InterPro" id="IPR009010">
    <property type="entry name" value="Asp_de-COase-like_dom_sf"/>
</dbReference>
<dbReference type="GO" id="GO:0043546">
    <property type="term" value="F:molybdopterin cofactor binding"/>
    <property type="evidence" value="ECO:0007669"/>
    <property type="project" value="InterPro"/>
</dbReference>
<evidence type="ECO:0000256" key="5">
    <source>
        <dbReference type="ARBA" id="ARBA00023002"/>
    </source>
</evidence>
<reference evidence="9 10" key="1">
    <citation type="submission" date="2018-06" db="EMBL/GenBank/DDBJ databases">
        <title>Genomic Encyclopedia of Archaeal and Bacterial Type Strains, Phase II (KMG-II): from individual species to whole genera.</title>
        <authorList>
            <person name="Goeker M."/>
        </authorList>
    </citation>
    <scope>NUCLEOTIDE SEQUENCE [LARGE SCALE GENOMIC DNA]</scope>
    <source>
        <strain evidence="9 10">DSM 24525</strain>
    </source>
</reference>
<keyword evidence="3" id="KW-0500">Molybdenum</keyword>
<dbReference type="InterPro" id="IPR006657">
    <property type="entry name" value="MoPterin_dinucl-bd_dom"/>
</dbReference>